<organism evidence="1 2">
    <name type="scientific">Kwoniella shandongensis</name>
    <dbReference type="NCBI Taxonomy" id="1734106"/>
    <lineage>
        <taxon>Eukaryota</taxon>
        <taxon>Fungi</taxon>
        <taxon>Dikarya</taxon>
        <taxon>Basidiomycota</taxon>
        <taxon>Agaricomycotina</taxon>
        <taxon>Tremellomycetes</taxon>
        <taxon>Tremellales</taxon>
        <taxon>Cryptococcaceae</taxon>
        <taxon>Kwoniella</taxon>
    </lineage>
</organism>
<gene>
    <name evidence="1" type="ORF">CI109_101392</name>
</gene>
<dbReference type="SUPFAM" id="SSF52833">
    <property type="entry name" value="Thioredoxin-like"/>
    <property type="match status" value="1"/>
</dbReference>
<dbReference type="KEGG" id="ksn:43590385"/>
<name>A0A5M6BUJ6_9TREE</name>
<dbReference type="EMBL" id="CP144053">
    <property type="protein sequence ID" value="WWD16960.1"/>
    <property type="molecule type" value="Genomic_DNA"/>
</dbReference>
<reference evidence="1" key="2">
    <citation type="submission" date="2024-01" db="EMBL/GenBank/DDBJ databases">
        <title>Comparative genomics of Cryptococcus and Kwoniella reveals pathogenesis evolution and contrasting modes of karyotype evolution via chromosome fusion or intercentromeric recombination.</title>
        <authorList>
            <person name="Coelho M.A."/>
            <person name="David-Palma M."/>
            <person name="Shea T."/>
            <person name="Bowers K."/>
            <person name="McGinley-Smith S."/>
            <person name="Mohammad A.W."/>
            <person name="Gnirke A."/>
            <person name="Yurkov A.M."/>
            <person name="Nowrousian M."/>
            <person name="Sun S."/>
            <person name="Cuomo C.A."/>
            <person name="Heitman J."/>
        </authorList>
    </citation>
    <scope>NUCLEOTIDE SEQUENCE</scope>
    <source>
        <strain evidence="1">CBS 12478</strain>
    </source>
</reference>
<dbReference type="AlphaFoldDB" id="A0A5M6BUJ6"/>
<dbReference type="Gene3D" id="1.20.1050.10">
    <property type="match status" value="1"/>
</dbReference>
<accession>A0A5M6BUJ6</accession>
<dbReference type="InterPro" id="IPR036282">
    <property type="entry name" value="Glutathione-S-Trfase_C_sf"/>
</dbReference>
<dbReference type="SUPFAM" id="SSF47616">
    <property type="entry name" value="GST C-terminal domain-like"/>
    <property type="match status" value="1"/>
</dbReference>
<dbReference type="InterPro" id="IPR036249">
    <property type="entry name" value="Thioredoxin-like_sf"/>
</dbReference>
<evidence type="ECO:0000313" key="1">
    <source>
        <dbReference type="EMBL" id="WWD16960.1"/>
    </source>
</evidence>
<protein>
    <submittedName>
        <fullName evidence="1">Uncharacterized protein</fullName>
    </submittedName>
</protein>
<keyword evidence="2" id="KW-1185">Reference proteome</keyword>
<dbReference type="RefSeq" id="XP_031859445.1">
    <property type="nucleotide sequence ID" value="XM_032006232.1"/>
</dbReference>
<dbReference type="Proteomes" id="UP000322225">
    <property type="component" value="Chromosome 3"/>
</dbReference>
<evidence type="ECO:0000313" key="2">
    <source>
        <dbReference type="Proteomes" id="UP000322225"/>
    </source>
</evidence>
<proteinExistence type="predicted"/>
<sequence>MAGVTLYQLVGKADQPQGRNLSPHVWKTKLDLAFFGLDASKIGKTFPGIRSELSEITKNPAVTVPTIEVNGEFTTDSWKIAELLEAEYGTAEKSLFGGPAGKEFAKFIEIWSNTTLANELRPLINSQILNHFDSEAHSWFVQAKLGGDISKITGLQAKLQDPTALADQLALARSRLSVIESLLAYKKAKDEPLWLVGKPTHADFAIFAWYAQSIIHPEVEKGVWRHPDNPLVGEWLDLILESGLVKKEELAF</sequence>
<dbReference type="GeneID" id="43590385"/>
<dbReference type="OrthoDB" id="4951845at2759"/>
<reference evidence="1" key="1">
    <citation type="submission" date="2017-08" db="EMBL/GenBank/DDBJ databases">
        <authorList>
            <person name="Cuomo C."/>
            <person name="Billmyre B."/>
            <person name="Heitman J."/>
        </authorList>
    </citation>
    <scope>NUCLEOTIDE SEQUENCE</scope>
    <source>
        <strain evidence="1">CBS 12478</strain>
    </source>
</reference>
<dbReference type="Gene3D" id="3.40.30.10">
    <property type="entry name" value="Glutaredoxin"/>
    <property type="match status" value="1"/>
</dbReference>